<comment type="caution">
    <text evidence="5">The sequence shown here is derived from an EMBL/GenBank/DDBJ whole genome shotgun (WGS) entry which is preliminary data.</text>
</comment>
<dbReference type="InterPro" id="IPR000608">
    <property type="entry name" value="UBC"/>
</dbReference>
<evidence type="ECO:0000259" key="4">
    <source>
        <dbReference type="PROSITE" id="PS50127"/>
    </source>
</evidence>
<dbReference type="GO" id="GO:0005634">
    <property type="term" value="C:nucleus"/>
    <property type="evidence" value="ECO:0007669"/>
    <property type="project" value="TreeGrafter"/>
</dbReference>
<dbReference type="PANTHER" id="PTHR46116">
    <property type="entry name" value="(E3-INDEPENDENT) E2 UBIQUITIN-CONJUGATING ENZYME"/>
    <property type="match status" value="1"/>
</dbReference>
<dbReference type="GO" id="GO:0016740">
    <property type="term" value="F:transferase activity"/>
    <property type="evidence" value="ECO:0007669"/>
    <property type="project" value="UniProtKB-KW"/>
</dbReference>
<gene>
    <name evidence="5" type="ORF">DdX_12213</name>
</gene>
<proteinExistence type="predicted"/>
<accession>A0AAD4QXM5</accession>
<dbReference type="InterPro" id="IPR016135">
    <property type="entry name" value="UBQ-conjugating_enzyme/RWD"/>
</dbReference>
<feature type="compositionally biased region" description="Low complexity" evidence="3">
    <location>
        <begin position="87"/>
        <end position="99"/>
    </location>
</feature>
<evidence type="ECO:0000313" key="6">
    <source>
        <dbReference type="Proteomes" id="UP001201812"/>
    </source>
</evidence>
<evidence type="ECO:0000256" key="3">
    <source>
        <dbReference type="SAM" id="MobiDB-lite"/>
    </source>
</evidence>
<feature type="domain" description="UBC core" evidence="4">
    <location>
        <begin position="500"/>
        <end position="666"/>
    </location>
</feature>
<evidence type="ECO:0000313" key="5">
    <source>
        <dbReference type="EMBL" id="KAI1707977.1"/>
    </source>
</evidence>
<reference evidence="5" key="1">
    <citation type="submission" date="2022-01" db="EMBL/GenBank/DDBJ databases">
        <title>Genome Sequence Resource for Two Populations of Ditylenchus destructor, the Migratory Endoparasitic Phytonematode.</title>
        <authorList>
            <person name="Zhang H."/>
            <person name="Lin R."/>
            <person name="Xie B."/>
        </authorList>
    </citation>
    <scope>NUCLEOTIDE SEQUENCE</scope>
    <source>
        <strain evidence="5">BazhouSP</strain>
    </source>
</reference>
<dbReference type="PROSITE" id="PS50127">
    <property type="entry name" value="UBC_2"/>
    <property type="match status" value="1"/>
</dbReference>
<sequence>MKMATEANTRACSNIRHSLSGGASPIETSLPNAPSGRLFVDSYEVAEVDFASSTLRSGKQKILAIVSGSKQLVILTSKAIGQAVMGSSPSTPSSSSSSPEPDETFENVCEKLNQLFNRSRMSDMLRVISIFSDATPEEKLQLVKAGCVKRLCVMIDEYASSDYKNRQRRHGSGYSTASSCSSSSSLDYSPDVKRKSASRNGTAEFRTRTALSRGVGYGSGSTKSRWDVERTVEERIAQEEHLMWLLSALTTFLWGDSSKMSDIDVETMRTDRIKTLEASAHLCDELIEQIANESPVISLLEYHLKNDSVFDISNHVDFYSALIELAAGLSFIPAFLPYLVSPKDGNSKSIIRELIPKFRDTLNTYPSSLRGHASPDVGLMEFIRKANDLSEIIIKMSRHYEQQLPPSERVNLPAEYPRKSSIVSLPLSRSGAVRSALAQEINLQLKANPNKTADAIYAEHLRDVQIQTHKILNDVSKPIYGFSFKKELRNLNPYSSSHKDRMKRIAKELASMHSALPLNASNSFFVCMDETRCDMLKVLISGPDDTPYANGLFEFDIFFPNNYPQSPPKVSFLTTGGGTVRFNPNLYNDGKICLSILGTWEGRPEEKWNPYCSLLQVLISIQGLIFVKQPYFNEPGFEKFQGTAKGEEFSRKYNLHIENATLIYAIMDMYTNCPFYWNSVVKRHFWLKRHIIIQQAERWLHEVAREIQNNTIDPSDAENGVMEGMFVSPVVQRQNVRKLIEEFRNMKDPCLPE</sequence>
<dbReference type="Pfam" id="PF00179">
    <property type="entry name" value="UQ_con"/>
    <property type="match status" value="1"/>
</dbReference>
<dbReference type="Gene3D" id="3.10.110.10">
    <property type="entry name" value="Ubiquitin Conjugating Enzyme"/>
    <property type="match status" value="1"/>
</dbReference>
<feature type="region of interest" description="Disordered" evidence="3">
    <location>
        <begin position="84"/>
        <end position="104"/>
    </location>
</feature>
<keyword evidence="2" id="KW-0833">Ubl conjugation pathway</keyword>
<dbReference type="SMART" id="SM00212">
    <property type="entry name" value="UBCc"/>
    <property type="match status" value="1"/>
</dbReference>
<dbReference type="EMBL" id="JAKKPZ010000038">
    <property type="protein sequence ID" value="KAI1707977.1"/>
    <property type="molecule type" value="Genomic_DNA"/>
</dbReference>
<dbReference type="AlphaFoldDB" id="A0AAD4QXM5"/>
<name>A0AAD4QXM5_9BILA</name>
<dbReference type="GO" id="GO:0043066">
    <property type="term" value="P:negative regulation of apoptotic process"/>
    <property type="evidence" value="ECO:0007669"/>
    <property type="project" value="TreeGrafter"/>
</dbReference>
<feature type="compositionally biased region" description="Low complexity" evidence="3">
    <location>
        <begin position="172"/>
        <end position="189"/>
    </location>
</feature>
<organism evidence="5 6">
    <name type="scientific">Ditylenchus destructor</name>
    <dbReference type="NCBI Taxonomy" id="166010"/>
    <lineage>
        <taxon>Eukaryota</taxon>
        <taxon>Metazoa</taxon>
        <taxon>Ecdysozoa</taxon>
        <taxon>Nematoda</taxon>
        <taxon>Chromadorea</taxon>
        <taxon>Rhabditida</taxon>
        <taxon>Tylenchina</taxon>
        <taxon>Tylenchomorpha</taxon>
        <taxon>Sphaerularioidea</taxon>
        <taxon>Anguinidae</taxon>
        <taxon>Anguininae</taxon>
        <taxon>Ditylenchus</taxon>
    </lineage>
</organism>
<dbReference type="Proteomes" id="UP001201812">
    <property type="component" value="Unassembled WGS sequence"/>
</dbReference>
<dbReference type="CDD" id="cd23810">
    <property type="entry name" value="UBCc_BIRC6"/>
    <property type="match status" value="1"/>
</dbReference>
<protein>
    <submittedName>
        <fullName evidence="5">Ubiquitin-conjugating enzyme domain-containing protein</fullName>
    </submittedName>
</protein>
<feature type="region of interest" description="Disordered" evidence="3">
    <location>
        <begin position="166"/>
        <end position="203"/>
    </location>
</feature>
<dbReference type="GO" id="GO:0004869">
    <property type="term" value="F:cysteine-type endopeptidase inhibitor activity"/>
    <property type="evidence" value="ECO:0007669"/>
    <property type="project" value="TreeGrafter"/>
</dbReference>
<keyword evidence="6" id="KW-1185">Reference proteome</keyword>
<dbReference type="SUPFAM" id="SSF54495">
    <property type="entry name" value="UBC-like"/>
    <property type="match status" value="1"/>
</dbReference>
<keyword evidence="1" id="KW-0808">Transferase</keyword>
<evidence type="ECO:0000256" key="1">
    <source>
        <dbReference type="ARBA" id="ARBA00022679"/>
    </source>
</evidence>
<dbReference type="PANTHER" id="PTHR46116:SF39">
    <property type="entry name" value="BACULOVIRAL IAP REPEAT-CONTAINING PROTEIN 6"/>
    <property type="match status" value="1"/>
</dbReference>
<evidence type="ECO:0000256" key="2">
    <source>
        <dbReference type="ARBA" id="ARBA00022786"/>
    </source>
</evidence>